<evidence type="ECO:0000313" key="12">
    <source>
        <dbReference type="Proteomes" id="UP000827092"/>
    </source>
</evidence>
<dbReference type="GO" id="GO:0016593">
    <property type="term" value="C:Cdc73/Paf1 complex"/>
    <property type="evidence" value="ECO:0007669"/>
    <property type="project" value="InterPro"/>
</dbReference>
<dbReference type="FunFam" id="3.40.50.11990:FF:000001">
    <property type="entry name" value="Cell division cycle 73"/>
    <property type="match status" value="1"/>
</dbReference>
<keyword evidence="4" id="KW-0539">Nucleus</keyword>
<evidence type="ECO:0000259" key="9">
    <source>
        <dbReference type="Pfam" id="PF05179"/>
    </source>
</evidence>
<reference evidence="11 12" key="1">
    <citation type="journal article" date="2022" name="Nat. Ecol. Evol.">
        <title>A masculinizing supergene underlies an exaggerated male reproductive morph in a spider.</title>
        <authorList>
            <person name="Hendrickx F."/>
            <person name="De Corte Z."/>
            <person name="Sonet G."/>
            <person name="Van Belleghem S.M."/>
            <person name="Kostlbacher S."/>
            <person name="Vangestel C."/>
        </authorList>
    </citation>
    <scope>NUCLEOTIDE SEQUENCE [LARGE SCALE GENOMIC DNA]</scope>
    <source>
        <strain evidence="11">W744_W776</strain>
    </source>
</reference>
<dbReference type="EMBL" id="JAFNEN010000102">
    <property type="protein sequence ID" value="KAG8194556.1"/>
    <property type="molecule type" value="Genomic_DNA"/>
</dbReference>
<dbReference type="GO" id="GO:0006368">
    <property type="term" value="P:transcription elongation by RNA polymerase II"/>
    <property type="evidence" value="ECO:0007669"/>
    <property type="project" value="InterPro"/>
</dbReference>
<evidence type="ECO:0000256" key="8">
    <source>
        <dbReference type="SAM" id="MobiDB-lite"/>
    </source>
</evidence>
<keyword evidence="5" id="KW-0131">Cell cycle</keyword>
<evidence type="ECO:0000256" key="1">
    <source>
        <dbReference type="ARBA" id="ARBA00004123"/>
    </source>
</evidence>
<dbReference type="PANTHER" id="PTHR12466:SF8">
    <property type="entry name" value="PARAFIBROMIN"/>
    <property type="match status" value="1"/>
</dbReference>
<comment type="subcellular location">
    <subcellularLocation>
        <location evidence="1">Nucleus</location>
    </subcellularLocation>
</comment>
<feature type="compositionally biased region" description="Basic and acidic residues" evidence="8">
    <location>
        <begin position="294"/>
        <end position="303"/>
    </location>
</feature>
<dbReference type="GO" id="GO:0000993">
    <property type="term" value="F:RNA polymerase II complex binding"/>
    <property type="evidence" value="ECO:0007669"/>
    <property type="project" value="TreeGrafter"/>
</dbReference>
<comment type="caution">
    <text evidence="11">The sequence shown here is derived from an EMBL/GenBank/DDBJ whole genome shotgun (WGS) entry which is preliminary data.</text>
</comment>
<protein>
    <recommendedName>
        <fullName evidence="6">Parafibromin</fullName>
    </recommendedName>
    <alternativeName>
        <fullName evidence="7">Cell division cycle protein 73 homolog</fullName>
    </alternativeName>
</protein>
<sequence length="553" mass="63332">MADPLSFLRKYNVNKKNITERNNQIIFGEYSWPKTVKTNYLVWGAGKDGTPKEYYTLECLLFLLKNVQLSHPVYVRQAAAENIPVVRRPDRKELLAYLNGESNTSSSIDKSAPIEIPNGNTLQHNFAQISELLAYLNGESNTSSSIDKSAPIEIPTTVKYVYEEQNQQDVIKKPRLEEGEVQRAKDQLAARLASPKESSVTTEHIRSLSDAMSVEMIAAIKAKRLAKKRSTINIDDDVPPSYTDIQRILEYDVDVTRDIVSRERQWRTRSTILQSTGKNFQKSLLPVLQSIKAREEGGNKPKQEPVQTPRATPVRPAAQPVVYNRYDQERFRSKEETEGFKIDTMGTYHGMTLKSVTEGSQPKRPVNPLPQPERPIAAVNPIRQVTKRVSKTPIIIIPAATTSLITMYNAKDLLQDLKYIDTNEKKSQGIKRENEVLIQRRKDGGGSVPYRIIDSPQKLQDDEWDRVVAVFVQGPAWQFKGWPWNGNPVEIFSKIKAFHLKWIEIKLDANVGKWAVHVIELNRNKRHLDRANLLKFWEILDNYMVKYKPNLRF</sequence>
<dbReference type="Pfam" id="PF05179">
    <property type="entry name" value="CDC73_C"/>
    <property type="match status" value="1"/>
</dbReference>
<feature type="domain" description="Cell division control protein 73 C-terminal" evidence="9">
    <location>
        <begin position="390"/>
        <end position="542"/>
    </location>
</feature>
<dbReference type="InterPro" id="IPR032041">
    <property type="entry name" value="Cdc73_N"/>
</dbReference>
<keyword evidence="3" id="KW-0804">Transcription</keyword>
<accession>A0AAV6VEF0</accession>
<dbReference type="GO" id="GO:0000122">
    <property type="term" value="P:negative regulation of transcription by RNA polymerase II"/>
    <property type="evidence" value="ECO:0007669"/>
    <property type="project" value="UniProtKB-ARBA"/>
</dbReference>
<evidence type="ECO:0000313" key="11">
    <source>
        <dbReference type="EMBL" id="KAG8194556.1"/>
    </source>
</evidence>
<organism evidence="11 12">
    <name type="scientific">Oedothorax gibbosus</name>
    <dbReference type="NCBI Taxonomy" id="931172"/>
    <lineage>
        <taxon>Eukaryota</taxon>
        <taxon>Metazoa</taxon>
        <taxon>Ecdysozoa</taxon>
        <taxon>Arthropoda</taxon>
        <taxon>Chelicerata</taxon>
        <taxon>Arachnida</taxon>
        <taxon>Araneae</taxon>
        <taxon>Araneomorphae</taxon>
        <taxon>Entelegynae</taxon>
        <taxon>Araneoidea</taxon>
        <taxon>Linyphiidae</taxon>
        <taxon>Erigoninae</taxon>
        <taxon>Oedothorax</taxon>
    </lineage>
</organism>
<comment type="similarity">
    <text evidence="2">Belongs to the CDC73 family.</text>
</comment>
<evidence type="ECO:0000256" key="3">
    <source>
        <dbReference type="ARBA" id="ARBA00023163"/>
    </source>
</evidence>
<dbReference type="AlphaFoldDB" id="A0AAV6VEF0"/>
<dbReference type="InterPro" id="IPR007852">
    <property type="entry name" value="Cdc73/Parafibromin"/>
</dbReference>
<dbReference type="InterPro" id="IPR031336">
    <property type="entry name" value="CDC73_C"/>
</dbReference>
<dbReference type="PANTHER" id="PTHR12466">
    <property type="entry name" value="CDC73 DOMAIN PROTEIN"/>
    <property type="match status" value="1"/>
</dbReference>
<evidence type="ECO:0000256" key="7">
    <source>
        <dbReference type="ARBA" id="ARBA00080321"/>
    </source>
</evidence>
<evidence type="ECO:0000256" key="6">
    <source>
        <dbReference type="ARBA" id="ARBA00071106"/>
    </source>
</evidence>
<dbReference type="GO" id="GO:0032968">
    <property type="term" value="P:positive regulation of transcription elongation by RNA polymerase II"/>
    <property type="evidence" value="ECO:0007669"/>
    <property type="project" value="TreeGrafter"/>
</dbReference>
<name>A0AAV6VEF0_9ARAC</name>
<gene>
    <name evidence="11" type="ORF">JTE90_013302</name>
</gene>
<dbReference type="InterPro" id="IPR038103">
    <property type="entry name" value="CDC73_C_sf"/>
</dbReference>
<evidence type="ECO:0000256" key="2">
    <source>
        <dbReference type="ARBA" id="ARBA00010427"/>
    </source>
</evidence>
<evidence type="ECO:0000256" key="4">
    <source>
        <dbReference type="ARBA" id="ARBA00023242"/>
    </source>
</evidence>
<proteinExistence type="inferred from homology"/>
<dbReference type="Proteomes" id="UP000827092">
    <property type="component" value="Unassembled WGS sequence"/>
</dbReference>
<evidence type="ECO:0000259" key="10">
    <source>
        <dbReference type="Pfam" id="PF16050"/>
    </source>
</evidence>
<keyword evidence="12" id="KW-1185">Reference proteome</keyword>
<feature type="domain" description="Paf1 complex subunit Cdc73 N-terminal" evidence="10">
    <location>
        <begin position="131"/>
        <end position="330"/>
    </location>
</feature>
<evidence type="ECO:0000256" key="5">
    <source>
        <dbReference type="ARBA" id="ARBA00023306"/>
    </source>
</evidence>
<dbReference type="Pfam" id="PF16050">
    <property type="entry name" value="CDC73_N"/>
    <property type="match status" value="2"/>
</dbReference>
<feature type="domain" description="Paf1 complex subunit Cdc73 N-terminal" evidence="10">
    <location>
        <begin position="1"/>
        <end position="118"/>
    </location>
</feature>
<feature type="region of interest" description="Disordered" evidence="8">
    <location>
        <begin position="294"/>
        <end position="316"/>
    </location>
</feature>
<dbReference type="Gene3D" id="3.40.50.11990">
    <property type="entry name" value="RNA polymerase II accessory factor, Cdc73 C-terminal domain"/>
    <property type="match status" value="1"/>
</dbReference>